<evidence type="ECO:0000313" key="3">
    <source>
        <dbReference type="Proteomes" id="UP000223749"/>
    </source>
</evidence>
<dbReference type="InterPro" id="IPR007492">
    <property type="entry name" value="LytTR_DNA-bd_dom"/>
</dbReference>
<dbReference type="InterPro" id="IPR046947">
    <property type="entry name" value="LytR-like"/>
</dbReference>
<reference evidence="2 3" key="1">
    <citation type="submission" date="2017-10" db="EMBL/GenBank/DDBJ databases">
        <title>Whole genome of Pedobacter ginsengisoli T01R-27 isolated from tomato rhizosphere.</title>
        <authorList>
            <person name="Weon H.-Y."/>
            <person name="Lee S.A."/>
            <person name="Sang M.K."/>
            <person name="Song J."/>
        </authorList>
    </citation>
    <scope>NUCLEOTIDE SEQUENCE [LARGE SCALE GENOMIC DNA]</scope>
    <source>
        <strain evidence="2 3">T01R-27</strain>
    </source>
</reference>
<organism evidence="2 3">
    <name type="scientific">Pedobacter ginsengisoli</name>
    <dbReference type="NCBI Taxonomy" id="363852"/>
    <lineage>
        <taxon>Bacteria</taxon>
        <taxon>Pseudomonadati</taxon>
        <taxon>Bacteroidota</taxon>
        <taxon>Sphingobacteriia</taxon>
        <taxon>Sphingobacteriales</taxon>
        <taxon>Sphingobacteriaceae</taxon>
        <taxon>Pedobacter</taxon>
    </lineage>
</organism>
<dbReference type="PROSITE" id="PS50930">
    <property type="entry name" value="HTH_LYTTR"/>
    <property type="match status" value="1"/>
</dbReference>
<dbReference type="Pfam" id="PF04397">
    <property type="entry name" value="LytTR"/>
    <property type="match status" value="1"/>
</dbReference>
<protein>
    <recommendedName>
        <fullName evidence="1">HTH LytTR-type domain-containing protein</fullName>
    </recommendedName>
</protein>
<dbReference type="OrthoDB" id="2168082at2"/>
<gene>
    <name evidence="2" type="ORF">CPT03_12210</name>
</gene>
<dbReference type="SMART" id="SM00850">
    <property type="entry name" value="LytTR"/>
    <property type="match status" value="1"/>
</dbReference>
<dbReference type="PANTHER" id="PTHR37299:SF1">
    <property type="entry name" value="STAGE 0 SPORULATION PROTEIN A HOMOLOG"/>
    <property type="match status" value="1"/>
</dbReference>
<evidence type="ECO:0000313" key="2">
    <source>
        <dbReference type="EMBL" id="ATP57181.1"/>
    </source>
</evidence>
<feature type="domain" description="HTH LytTR-type" evidence="1">
    <location>
        <begin position="4"/>
        <end position="82"/>
    </location>
</feature>
<dbReference type="GO" id="GO:0003677">
    <property type="term" value="F:DNA binding"/>
    <property type="evidence" value="ECO:0007669"/>
    <property type="project" value="InterPro"/>
</dbReference>
<name>A0A2D1U6E3_9SPHI</name>
<keyword evidence="3" id="KW-1185">Reference proteome</keyword>
<proteinExistence type="predicted"/>
<evidence type="ECO:0000259" key="1">
    <source>
        <dbReference type="PROSITE" id="PS50930"/>
    </source>
</evidence>
<dbReference type="AlphaFoldDB" id="A0A2D1U6E3"/>
<dbReference type="GO" id="GO:0000156">
    <property type="term" value="F:phosphorelay response regulator activity"/>
    <property type="evidence" value="ECO:0007669"/>
    <property type="project" value="InterPro"/>
</dbReference>
<dbReference type="KEGG" id="pgs:CPT03_12210"/>
<accession>A0A2D1U6E3</accession>
<dbReference type="Gene3D" id="2.40.50.1020">
    <property type="entry name" value="LytTr DNA-binding domain"/>
    <property type="match status" value="1"/>
</dbReference>
<dbReference type="PANTHER" id="PTHR37299">
    <property type="entry name" value="TRANSCRIPTIONAL REGULATOR-RELATED"/>
    <property type="match status" value="1"/>
</dbReference>
<dbReference type="EMBL" id="CP024091">
    <property type="protein sequence ID" value="ATP57181.1"/>
    <property type="molecule type" value="Genomic_DNA"/>
</dbReference>
<sequence length="109" mass="12502">MKKLMVSSQESLRLVSCSDILYCKSDNCYTSIFLNNGEELVVCKSLKKISQELNPLLFIRVNQSYLINKDFIKIIDKKNKFIELASSQRIPFTTTISELLSLISANFEI</sequence>
<dbReference type="Proteomes" id="UP000223749">
    <property type="component" value="Chromosome"/>
</dbReference>
<dbReference type="RefSeq" id="WP_099439109.1">
    <property type="nucleotide sequence ID" value="NZ_CP024091.1"/>
</dbReference>